<gene>
    <name evidence="2" type="ORF">K444DRAFT_627107</name>
</gene>
<dbReference type="InParanoid" id="A0A2J6TK47"/>
<reference evidence="2 3" key="1">
    <citation type="submission" date="2016-04" db="EMBL/GenBank/DDBJ databases">
        <title>A degradative enzymes factory behind the ericoid mycorrhizal symbiosis.</title>
        <authorList>
            <consortium name="DOE Joint Genome Institute"/>
            <person name="Martino E."/>
            <person name="Morin E."/>
            <person name="Grelet G."/>
            <person name="Kuo A."/>
            <person name="Kohler A."/>
            <person name="Daghino S."/>
            <person name="Barry K."/>
            <person name="Choi C."/>
            <person name="Cichocki N."/>
            <person name="Clum A."/>
            <person name="Copeland A."/>
            <person name="Hainaut M."/>
            <person name="Haridas S."/>
            <person name="Labutti K."/>
            <person name="Lindquist E."/>
            <person name="Lipzen A."/>
            <person name="Khouja H.-R."/>
            <person name="Murat C."/>
            <person name="Ohm R."/>
            <person name="Olson A."/>
            <person name="Spatafora J."/>
            <person name="Veneault-Fourrey C."/>
            <person name="Henrissat B."/>
            <person name="Grigoriev I."/>
            <person name="Martin F."/>
            <person name="Perotto S."/>
        </authorList>
    </citation>
    <scope>NUCLEOTIDE SEQUENCE [LARGE SCALE GENOMIC DNA]</scope>
    <source>
        <strain evidence="2 3">E</strain>
    </source>
</reference>
<dbReference type="EMBL" id="KZ613782">
    <property type="protein sequence ID" value="PMD63391.1"/>
    <property type="molecule type" value="Genomic_DNA"/>
</dbReference>
<dbReference type="GeneID" id="36590837"/>
<evidence type="ECO:0000256" key="1">
    <source>
        <dbReference type="SAM" id="MobiDB-lite"/>
    </source>
</evidence>
<protein>
    <submittedName>
        <fullName evidence="2">Uncharacterized protein</fullName>
    </submittedName>
</protein>
<evidence type="ECO:0000313" key="3">
    <source>
        <dbReference type="Proteomes" id="UP000235371"/>
    </source>
</evidence>
<organism evidence="2 3">
    <name type="scientific">Hyaloscypha bicolor E</name>
    <dbReference type="NCBI Taxonomy" id="1095630"/>
    <lineage>
        <taxon>Eukaryota</taxon>
        <taxon>Fungi</taxon>
        <taxon>Dikarya</taxon>
        <taxon>Ascomycota</taxon>
        <taxon>Pezizomycotina</taxon>
        <taxon>Leotiomycetes</taxon>
        <taxon>Helotiales</taxon>
        <taxon>Hyaloscyphaceae</taxon>
        <taxon>Hyaloscypha</taxon>
        <taxon>Hyaloscypha bicolor</taxon>
    </lineage>
</organism>
<keyword evidence="3" id="KW-1185">Reference proteome</keyword>
<feature type="region of interest" description="Disordered" evidence="1">
    <location>
        <begin position="79"/>
        <end position="100"/>
    </location>
</feature>
<name>A0A2J6TK47_9HELO</name>
<evidence type="ECO:0000313" key="2">
    <source>
        <dbReference type="EMBL" id="PMD63391.1"/>
    </source>
</evidence>
<accession>A0A2J6TK47</accession>
<proteinExistence type="predicted"/>
<dbReference type="RefSeq" id="XP_024740295.1">
    <property type="nucleotide sequence ID" value="XM_024882760.1"/>
</dbReference>
<dbReference type="OrthoDB" id="4177029at2759"/>
<dbReference type="Proteomes" id="UP000235371">
    <property type="component" value="Unassembled WGS sequence"/>
</dbReference>
<dbReference type="AlphaFoldDB" id="A0A2J6TK47"/>
<feature type="compositionally biased region" description="Polar residues" evidence="1">
    <location>
        <begin position="87"/>
        <end position="96"/>
    </location>
</feature>
<sequence>MPDFRTWYCGWCGHGGDQELDLRIYIDPTLLCWMNIAPAAIDERMPVQRLNQVGDATLRRESPSLPSSLNPILEVEEENVDDLPRTTMPTPSSQQWGPEHAPRKRRYMWFCCQCGDGPSDSEYVSNCTECYHRRCGTCSVKNKRAEAIIAPN</sequence>